<feature type="non-terminal residue" evidence="9">
    <location>
        <position position="108"/>
    </location>
</feature>
<dbReference type="InterPro" id="IPR003544">
    <property type="entry name" value="Cyt_c_biogenesis_CcmB"/>
</dbReference>
<feature type="transmembrane region" description="Helical" evidence="8">
    <location>
        <begin position="26"/>
        <end position="45"/>
    </location>
</feature>
<comment type="subcellular location">
    <subcellularLocation>
        <location evidence="1">Membrane</location>
        <topology evidence="1">Multi-pass membrane protein</topology>
    </subcellularLocation>
</comment>
<evidence type="ECO:0000256" key="8">
    <source>
        <dbReference type="SAM" id="Phobius"/>
    </source>
</evidence>
<keyword evidence="4 8" id="KW-0812">Transmembrane</keyword>
<comment type="similarity">
    <text evidence="2">Belongs to the CcmB/CycW/HelB family.</text>
</comment>
<feature type="non-terminal residue" evidence="9">
    <location>
        <position position="1"/>
    </location>
</feature>
<feature type="transmembrane region" description="Helical" evidence="8">
    <location>
        <begin position="57"/>
        <end position="75"/>
    </location>
</feature>
<sequence>VPGLANAFLALIRRDARLVARHSSEVAHPVMFFVIVVALFPFSVGSDPVLLRTIGPGIIWVAALLATLLALDALFRSDFDDGTLEQMALSGHPLAVLVLGKVFVHWCA</sequence>
<dbReference type="AlphaFoldDB" id="A0A382JPI8"/>
<reference evidence="9" key="1">
    <citation type="submission" date="2018-05" db="EMBL/GenBank/DDBJ databases">
        <authorList>
            <person name="Lanie J.A."/>
            <person name="Ng W.-L."/>
            <person name="Kazmierczak K.M."/>
            <person name="Andrzejewski T.M."/>
            <person name="Davidsen T.M."/>
            <person name="Wayne K.J."/>
            <person name="Tettelin H."/>
            <person name="Glass J.I."/>
            <person name="Rusch D."/>
            <person name="Podicherti R."/>
            <person name="Tsui H.-C.T."/>
            <person name="Winkler M.E."/>
        </authorList>
    </citation>
    <scope>NUCLEOTIDE SEQUENCE</scope>
</reference>
<name>A0A382JPI8_9ZZZZ</name>
<evidence type="ECO:0000256" key="7">
    <source>
        <dbReference type="ARBA" id="ARBA00023136"/>
    </source>
</evidence>
<dbReference type="GO" id="GO:0017004">
    <property type="term" value="P:cytochrome complex assembly"/>
    <property type="evidence" value="ECO:0007669"/>
    <property type="project" value="UniProtKB-KW"/>
</dbReference>
<evidence type="ECO:0000256" key="3">
    <source>
        <dbReference type="ARBA" id="ARBA00022448"/>
    </source>
</evidence>
<keyword evidence="3" id="KW-0813">Transport</keyword>
<dbReference type="GO" id="GO:0005886">
    <property type="term" value="C:plasma membrane"/>
    <property type="evidence" value="ECO:0007669"/>
    <property type="project" value="TreeGrafter"/>
</dbReference>
<dbReference type="GO" id="GO:1903607">
    <property type="term" value="P:cytochrome c biosynthetic process"/>
    <property type="evidence" value="ECO:0007669"/>
    <property type="project" value="TreeGrafter"/>
</dbReference>
<gene>
    <name evidence="9" type="ORF">METZ01_LOCUS266520</name>
</gene>
<dbReference type="PRINTS" id="PR01414">
    <property type="entry name" value="CCMBBIOGNSIS"/>
</dbReference>
<organism evidence="9">
    <name type="scientific">marine metagenome</name>
    <dbReference type="NCBI Taxonomy" id="408172"/>
    <lineage>
        <taxon>unclassified sequences</taxon>
        <taxon>metagenomes</taxon>
        <taxon>ecological metagenomes</taxon>
    </lineage>
</organism>
<evidence type="ECO:0008006" key="10">
    <source>
        <dbReference type="Google" id="ProtNLM"/>
    </source>
</evidence>
<keyword evidence="5" id="KW-0201">Cytochrome c-type biogenesis</keyword>
<evidence type="ECO:0000313" key="9">
    <source>
        <dbReference type="EMBL" id="SVC13666.1"/>
    </source>
</evidence>
<accession>A0A382JPI8</accession>
<dbReference type="PANTHER" id="PTHR30070:SF1">
    <property type="entry name" value="CYTOCHROME C BIOGENESIS B-RELATED"/>
    <property type="match status" value="1"/>
</dbReference>
<proteinExistence type="inferred from homology"/>
<evidence type="ECO:0000256" key="4">
    <source>
        <dbReference type="ARBA" id="ARBA00022692"/>
    </source>
</evidence>
<protein>
    <recommendedName>
        <fullName evidence="10">Heme exporter protein CcmB</fullName>
    </recommendedName>
</protein>
<keyword evidence="6 8" id="KW-1133">Transmembrane helix</keyword>
<evidence type="ECO:0000256" key="5">
    <source>
        <dbReference type="ARBA" id="ARBA00022748"/>
    </source>
</evidence>
<keyword evidence="7 8" id="KW-0472">Membrane</keyword>
<dbReference type="EMBL" id="UINC01075462">
    <property type="protein sequence ID" value="SVC13666.1"/>
    <property type="molecule type" value="Genomic_DNA"/>
</dbReference>
<dbReference type="GO" id="GO:0015232">
    <property type="term" value="F:heme transmembrane transporter activity"/>
    <property type="evidence" value="ECO:0007669"/>
    <property type="project" value="InterPro"/>
</dbReference>
<evidence type="ECO:0000256" key="2">
    <source>
        <dbReference type="ARBA" id="ARBA00010544"/>
    </source>
</evidence>
<evidence type="ECO:0000256" key="1">
    <source>
        <dbReference type="ARBA" id="ARBA00004141"/>
    </source>
</evidence>
<evidence type="ECO:0000256" key="6">
    <source>
        <dbReference type="ARBA" id="ARBA00022989"/>
    </source>
</evidence>
<dbReference type="Pfam" id="PF03379">
    <property type="entry name" value="CcmB"/>
    <property type="match status" value="1"/>
</dbReference>
<dbReference type="PANTHER" id="PTHR30070">
    <property type="entry name" value="HEME EXPORTER PROTEIN B"/>
    <property type="match status" value="1"/>
</dbReference>